<dbReference type="InterPro" id="IPR019258">
    <property type="entry name" value="Mediator_Med4"/>
</dbReference>
<dbReference type="GO" id="GO:0070847">
    <property type="term" value="C:core mediator complex"/>
    <property type="evidence" value="ECO:0007669"/>
    <property type="project" value="TreeGrafter"/>
</dbReference>
<accession>A0A162UA46</accession>
<organism evidence="10 11">
    <name type="scientific">Phycomyces blakesleeanus (strain ATCC 8743b / DSM 1359 / FGSC 10004 / NBRC 33097 / NRRL 1555)</name>
    <dbReference type="NCBI Taxonomy" id="763407"/>
    <lineage>
        <taxon>Eukaryota</taxon>
        <taxon>Fungi</taxon>
        <taxon>Fungi incertae sedis</taxon>
        <taxon>Mucoromycota</taxon>
        <taxon>Mucoromycotina</taxon>
        <taxon>Mucoromycetes</taxon>
        <taxon>Mucorales</taxon>
        <taxon>Phycomycetaceae</taxon>
        <taxon>Phycomyces</taxon>
    </lineage>
</organism>
<dbReference type="Pfam" id="PF10018">
    <property type="entry name" value="Med4"/>
    <property type="match status" value="1"/>
</dbReference>
<protein>
    <recommendedName>
        <fullName evidence="3 8">Mediator of RNA polymerase II transcription subunit 4</fullName>
    </recommendedName>
    <alternativeName>
        <fullName evidence="7 8">Mediator complex subunit 4</fullName>
    </alternativeName>
</protein>
<dbReference type="VEuPathDB" id="FungiDB:PHYBLDRAFT_168906"/>
<proteinExistence type="inferred from homology"/>
<evidence type="ECO:0000313" key="10">
    <source>
        <dbReference type="EMBL" id="OAD73563.1"/>
    </source>
</evidence>
<dbReference type="EMBL" id="KV440981">
    <property type="protein sequence ID" value="OAD73563.1"/>
    <property type="molecule type" value="Genomic_DNA"/>
</dbReference>
<reference evidence="11" key="1">
    <citation type="submission" date="2015-06" db="EMBL/GenBank/DDBJ databases">
        <title>Expansion of signal transduction pathways in fungi by whole-genome duplication.</title>
        <authorList>
            <consortium name="DOE Joint Genome Institute"/>
            <person name="Corrochano L.M."/>
            <person name="Kuo A."/>
            <person name="Marcet-Houben M."/>
            <person name="Polaino S."/>
            <person name="Salamov A."/>
            <person name="Villalobos J.M."/>
            <person name="Alvarez M.I."/>
            <person name="Avalos J."/>
            <person name="Benito E.P."/>
            <person name="Benoit I."/>
            <person name="Burger G."/>
            <person name="Camino L.P."/>
            <person name="Canovas D."/>
            <person name="Cerda-Olmedo E."/>
            <person name="Cheng J.-F."/>
            <person name="Dominguez A."/>
            <person name="Elias M."/>
            <person name="Eslava A.P."/>
            <person name="Glaser F."/>
            <person name="Grimwood J."/>
            <person name="Gutierrez G."/>
            <person name="Heitman J."/>
            <person name="Henrissat B."/>
            <person name="Iturriaga E.A."/>
            <person name="Lang B.F."/>
            <person name="Lavin J.L."/>
            <person name="Lee S."/>
            <person name="Li W."/>
            <person name="Lindquist E."/>
            <person name="Lopez-Garcia S."/>
            <person name="Luque E.M."/>
            <person name="Marcos A.T."/>
            <person name="Martin J."/>
            <person name="McCluskey K."/>
            <person name="Medina H.R."/>
            <person name="Miralles-Duran A."/>
            <person name="Miyazaki A."/>
            <person name="Munoz-Torres E."/>
            <person name="Oguiza J.A."/>
            <person name="Ohm R."/>
            <person name="Olmedo M."/>
            <person name="Orejas M."/>
            <person name="Ortiz-Castellanos L."/>
            <person name="Pisabarro A.G."/>
            <person name="Rodriguez-Romero J."/>
            <person name="Ruiz-Herrera J."/>
            <person name="Ruiz-Vazquez R."/>
            <person name="Sanz C."/>
            <person name="Schackwitz W."/>
            <person name="Schmutz J."/>
            <person name="Shahriari M."/>
            <person name="Shelest E."/>
            <person name="Silva-Franco F."/>
            <person name="Soanes D."/>
            <person name="Syed K."/>
            <person name="Tagua V.G."/>
            <person name="Talbot N.J."/>
            <person name="Thon M."/>
            <person name="De vries R.P."/>
            <person name="Wiebenga A."/>
            <person name="Yadav J.S."/>
            <person name="Braun E.L."/>
            <person name="Baker S."/>
            <person name="Garre V."/>
            <person name="Horwitz B."/>
            <person name="Torres-Martinez S."/>
            <person name="Idnurm A."/>
            <person name="Herrera-Estrella A."/>
            <person name="Gabaldon T."/>
            <person name="Grigoriev I.V."/>
        </authorList>
    </citation>
    <scope>NUCLEOTIDE SEQUENCE [LARGE SCALE GENOMIC DNA]</scope>
    <source>
        <strain evidence="11">NRRL 1555(-)</strain>
    </source>
</reference>
<feature type="region of interest" description="Disordered" evidence="9">
    <location>
        <begin position="198"/>
        <end position="253"/>
    </location>
</feature>
<dbReference type="GO" id="GO:0006357">
    <property type="term" value="P:regulation of transcription by RNA polymerase II"/>
    <property type="evidence" value="ECO:0007669"/>
    <property type="project" value="InterPro"/>
</dbReference>
<gene>
    <name evidence="8" type="primary">MED4</name>
    <name evidence="10" type="ORF">PHYBLDRAFT_168906</name>
</gene>
<evidence type="ECO:0000256" key="7">
    <source>
        <dbReference type="ARBA" id="ARBA00031257"/>
    </source>
</evidence>
<dbReference type="GeneID" id="28996871"/>
<keyword evidence="5 8" id="KW-0804">Transcription</keyword>
<comment type="function">
    <text evidence="8">Component of the Mediator complex, a coactivator involved in the regulated transcription of nearly all RNA polymerase II-dependent genes. Mediator functions as a bridge to convey information from gene-specific regulatory proteins to the basal RNA polymerase II transcription machinery. Mediator is recruited to promoters by direct interactions with regulatory proteins and serves as a scaffold for the assembly of a functional preinitiation complex with RNA polymerase II and the general transcription factors.</text>
</comment>
<comment type="subunit">
    <text evidence="8">Component of the Mediator complex.</text>
</comment>
<evidence type="ECO:0000256" key="8">
    <source>
        <dbReference type="RuleBase" id="RU364141"/>
    </source>
</evidence>
<evidence type="ECO:0000256" key="5">
    <source>
        <dbReference type="ARBA" id="ARBA00023163"/>
    </source>
</evidence>
<evidence type="ECO:0000256" key="9">
    <source>
        <dbReference type="SAM" id="MobiDB-lite"/>
    </source>
</evidence>
<dbReference type="InParanoid" id="A0A162UA46"/>
<dbReference type="OrthoDB" id="1929813at2759"/>
<evidence type="ECO:0000256" key="4">
    <source>
        <dbReference type="ARBA" id="ARBA00023015"/>
    </source>
</evidence>
<evidence type="ECO:0000256" key="1">
    <source>
        <dbReference type="ARBA" id="ARBA00004123"/>
    </source>
</evidence>
<dbReference type="PANTHER" id="PTHR13208">
    <property type="entry name" value="MEDIATOR OF RNA POLYMERASE II TRANSCRIPTION SUBUNIT 4"/>
    <property type="match status" value="1"/>
</dbReference>
<dbReference type="PANTHER" id="PTHR13208:SF2">
    <property type="entry name" value="MEDIATOR OF RNA POLYMERASE II TRANSCRIPTION SUBUNIT 4"/>
    <property type="match status" value="1"/>
</dbReference>
<keyword evidence="4 8" id="KW-0805">Transcription regulation</keyword>
<name>A0A162UA46_PHYB8</name>
<comment type="similarity">
    <text evidence="2 8">Belongs to the Mediator complex subunit 4 family.</text>
</comment>
<evidence type="ECO:0000256" key="6">
    <source>
        <dbReference type="ARBA" id="ARBA00023242"/>
    </source>
</evidence>
<dbReference type="GO" id="GO:0003712">
    <property type="term" value="F:transcription coregulator activity"/>
    <property type="evidence" value="ECO:0007669"/>
    <property type="project" value="InterPro"/>
</dbReference>
<dbReference type="GO" id="GO:0016592">
    <property type="term" value="C:mediator complex"/>
    <property type="evidence" value="ECO:0007669"/>
    <property type="project" value="InterPro"/>
</dbReference>
<keyword evidence="8" id="KW-0010">Activator</keyword>
<keyword evidence="6 8" id="KW-0539">Nucleus</keyword>
<dbReference type="Proteomes" id="UP000077315">
    <property type="component" value="Unassembled WGS sequence"/>
</dbReference>
<evidence type="ECO:0000256" key="2">
    <source>
        <dbReference type="ARBA" id="ARBA00009626"/>
    </source>
</evidence>
<evidence type="ECO:0000256" key="3">
    <source>
        <dbReference type="ARBA" id="ARBA00020629"/>
    </source>
</evidence>
<dbReference type="AlphaFoldDB" id="A0A162UA46"/>
<dbReference type="RefSeq" id="XP_018291603.1">
    <property type="nucleotide sequence ID" value="XM_018435965.1"/>
</dbReference>
<dbReference type="STRING" id="763407.A0A162UA46"/>
<sequence length="253" mass="29414">MASSLRDQVNALLTDYSGLIKNYFHAISLVAENTPVDEQHSPETLLKKIVGVDRALQQAIESKEEKQSTYILYIQNEQTKRIDRFLLLVDEHQARQRRIIQVQDDIQRHQMTMLEIVQRLHDARENIDLDLTQAKRELKAIEYSKDSNVQFTEILSYASKLSKYTSAPPNFELISRDMKIEFEKPYPDEERMRRGQLYWQHAPQPVPEDQFESSDSDSAMEEEINKEAGSTGQPEESQGDPFWILDLNPDMPS</sequence>
<keyword evidence="11" id="KW-1185">Reference proteome</keyword>
<comment type="subcellular location">
    <subcellularLocation>
        <location evidence="1 8">Nucleus</location>
    </subcellularLocation>
</comment>
<feature type="compositionally biased region" description="Acidic residues" evidence="9">
    <location>
        <begin position="209"/>
        <end position="224"/>
    </location>
</feature>
<evidence type="ECO:0000313" key="11">
    <source>
        <dbReference type="Proteomes" id="UP000077315"/>
    </source>
</evidence>